<dbReference type="EMBL" id="CP003117">
    <property type="protein sequence ID" value="AET63811.1"/>
    <property type="molecule type" value="Genomic_DNA"/>
</dbReference>
<feature type="domain" description="Methanogenesis regulatory protein FilR1 middle" evidence="1">
    <location>
        <begin position="136"/>
        <end position="262"/>
    </location>
</feature>
<keyword evidence="4" id="KW-1185">Reference proteome</keyword>
<evidence type="ECO:0000259" key="2">
    <source>
        <dbReference type="Pfam" id="PF25213"/>
    </source>
</evidence>
<gene>
    <name evidence="3" type="ordered locus">Mhar_0425</name>
</gene>
<dbReference type="InterPro" id="IPR016490">
    <property type="entry name" value="Tscrpt_reg_HTH_AF0396-typ3"/>
</dbReference>
<dbReference type="Proteomes" id="UP000005877">
    <property type="component" value="Chromosome"/>
</dbReference>
<sequence length="270" mass="31075">MARSSDRYEMAEESLKSFTRSKVRTEILLLLKEGNKSTSDLEEEMGIRNTTILHAIKEMIKSKLVTRAEKGYGLTNLGRMQASMLSEIIDFVLVMEKYSDFWVNHDISGIPDELLVKMGRLYKSEIIEADSSELLKTVDYFIAELKKSNRIQGVSPIIVPGYAEVIAHCVRNNAEIELIVTSEILEVIFRDHEYLIKDLMKKSNFKLYEIQEYVTLAFTVTEKILDFGAYRSDGTYDLSCDLICIGESAVKWGRELFDYYRNKSRLVENV</sequence>
<accession>G7WMM7</accession>
<evidence type="ECO:0000313" key="3">
    <source>
        <dbReference type="EMBL" id="AET63811.1"/>
    </source>
</evidence>
<evidence type="ECO:0000313" key="4">
    <source>
        <dbReference type="Proteomes" id="UP000005877"/>
    </source>
</evidence>
<dbReference type="InterPro" id="IPR057527">
    <property type="entry name" value="HVO_A0261-like_N"/>
</dbReference>
<feature type="domain" description="HVO-A0261-like N-terminal" evidence="2">
    <location>
        <begin position="15"/>
        <end position="90"/>
    </location>
</feature>
<evidence type="ECO:0000259" key="1">
    <source>
        <dbReference type="Pfam" id="PF08350"/>
    </source>
</evidence>
<dbReference type="PIRSF" id="PIRSF006692">
    <property type="entry name" value="TF_HTH_AF0396_prd"/>
    <property type="match status" value="1"/>
</dbReference>
<dbReference type="InterPro" id="IPR011991">
    <property type="entry name" value="ArsR-like_HTH"/>
</dbReference>
<dbReference type="CDD" id="cd00090">
    <property type="entry name" value="HTH_ARSR"/>
    <property type="match status" value="1"/>
</dbReference>
<reference evidence="3 4" key="1">
    <citation type="journal article" date="2012" name="PLoS ONE">
        <title>The genome characteristics and predicted function of methyl-group oxidation pathway in the obligate aceticlastic methanogens, Methanosaeta spp.</title>
        <authorList>
            <person name="Zhu J."/>
            <person name="Zheng H."/>
            <person name="Ai G."/>
            <person name="Zhang G."/>
            <person name="Liu D."/>
            <person name="Liu X."/>
            <person name="Dong X."/>
        </authorList>
    </citation>
    <scope>NUCLEOTIDE SEQUENCE [LARGE SCALE GENOMIC DNA]</scope>
    <source>
        <strain evidence="3 4">6Ac</strain>
    </source>
</reference>
<dbReference type="Pfam" id="PF08350">
    <property type="entry name" value="FilR1_middle"/>
    <property type="match status" value="1"/>
</dbReference>
<dbReference type="SUPFAM" id="SSF46785">
    <property type="entry name" value="Winged helix' DNA-binding domain"/>
    <property type="match status" value="1"/>
</dbReference>
<proteinExistence type="predicted"/>
<dbReference type="Gene3D" id="1.10.10.10">
    <property type="entry name" value="Winged helix-like DNA-binding domain superfamily/Winged helix DNA-binding domain"/>
    <property type="match status" value="1"/>
</dbReference>
<dbReference type="AlphaFoldDB" id="G7WMM7"/>
<dbReference type="Pfam" id="PF25213">
    <property type="entry name" value="HVO_A0261_N"/>
    <property type="match status" value="1"/>
</dbReference>
<dbReference type="HOGENOM" id="CLU_062767_0_0_2"/>
<protein>
    <submittedName>
        <fullName evidence="3">Transcriptional regulator, ArsR family</fullName>
    </submittedName>
</protein>
<dbReference type="InterPro" id="IPR013561">
    <property type="entry name" value="FilR1_middle_dom"/>
</dbReference>
<organism evidence="3 4">
    <name type="scientific">Methanothrix harundinacea (strain 6Ac)</name>
    <name type="common">Methanosaeta harundinacea</name>
    <dbReference type="NCBI Taxonomy" id="1110509"/>
    <lineage>
        <taxon>Archaea</taxon>
        <taxon>Methanobacteriati</taxon>
        <taxon>Methanobacteriota</taxon>
        <taxon>Stenosarchaea group</taxon>
        <taxon>Methanomicrobia</taxon>
        <taxon>Methanotrichales</taxon>
        <taxon>Methanotrichaceae</taxon>
        <taxon>Methanothrix</taxon>
    </lineage>
</organism>
<dbReference type="KEGG" id="mhi:Mhar_0425"/>
<dbReference type="InterPro" id="IPR036388">
    <property type="entry name" value="WH-like_DNA-bd_sf"/>
</dbReference>
<name>G7WMM7_METH6</name>
<dbReference type="PATRIC" id="fig|1110509.7.peg.476"/>
<dbReference type="InterPro" id="IPR036390">
    <property type="entry name" value="WH_DNA-bd_sf"/>
</dbReference>